<dbReference type="InterPro" id="IPR042286">
    <property type="entry name" value="AdoMetDC_C"/>
</dbReference>
<evidence type="ECO:0000256" key="5">
    <source>
        <dbReference type="ARBA" id="ARBA00023066"/>
    </source>
</evidence>
<comment type="caution">
    <text evidence="11">The sequence shown here is derived from an EMBL/GenBank/DDBJ whole genome shotgun (WGS) entry which is preliminary data.</text>
</comment>
<evidence type="ECO:0000256" key="2">
    <source>
        <dbReference type="ARBA" id="ARBA00022691"/>
    </source>
</evidence>
<keyword evidence="8" id="KW-0456">Lyase</keyword>
<dbReference type="Pfam" id="PF02675">
    <property type="entry name" value="AdoMet_dc"/>
    <property type="match status" value="1"/>
</dbReference>
<evidence type="ECO:0000256" key="10">
    <source>
        <dbReference type="ARBA" id="ARBA00023317"/>
    </source>
</evidence>
<evidence type="ECO:0000256" key="3">
    <source>
        <dbReference type="ARBA" id="ARBA00022793"/>
    </source>
</evidence>
<reference evidence="11" key="1">
    <citation type="journal article" date="2014" name="Front. Microbiol.">
        <title>High frequency of phylogenetically diverse reductive dehalogenase-homologous genes in deep subseafloor sedimentary metagenomes.</title>
        <authorList>
            <person name="Kawai M."/>
            <person name="Futagami T."/>
            <person name="Toyoda A."/>
            <person name="Takaki Y."/>
            <person name="Nishi S."/>
            <person name="Hori S."/>
            <person name="Arai W."/>
            <person name="Tsubouchi T."/>
            <person name="Morono Y."/>
            <person name="Uchiyama I."/>
            <person name="Ito T."/>
            <person name="Fujiyama A."/>
            <person name="Inagaki F."/>
            <person name="Takami H."/>
        </authorList>
    </citation>
    <scope>NUCLEOTIDE SEQUENCE</scope>
    <source>
        <strain evidence="11">Expedition CK06-06</strain>
    </source>
</reference>
<protein>
    <recommendedName>
        <fullName evidence="12">Adenosylmethionine decarboxylase</fullName>
    </recommendedName>
</protein>
<dbReference type="GO" id="GO:0004014">
    <property type="term" value="F:adenosylmethionine decarboxylase activity"/>
    <property type="evidence" value="ECO:0007669"/>
    <property type="project" value="InterPro"/>
</dbReference>
<dbReference type="Gene3D" id="3.30.360.110">
    <property type="entry name" value="S-adenosylmethionine decarboxylase domain"/>
    <property type="match status" value="1"/>
</dbReference>
<keyword evidence="6" id="KW-0620">Polyamine biosynthesis</keyword>
<dbReference type="Gene3D" id="3.30.160.750">
    <property type="match status" value="1"/>
</dbReference>
<dbReference type="SUPFAM" id="SSF56276">
    <property type="entry name" value="S-adenosylmethionine decarboxylase"/>
    <property type="match status" value="1"/>
</dbReference>
<dbReference type="PANTHER" id="PTHR33866:SF2">
    <property type="entry name" value="S-ADENOSYLMETHIONINE DECARBOXYLASE PROENZYME"/>
    <property type="match status" value="1"/>
</dbReference>
<sequence length="83" mass="8981">SECGATVLGESFHQFNPQGVSGVVVIAESHLFIHTWPEYGYVAADIFTCGNSVQPEKAAQILVRKLGAKNHSIVEIQRGILDT</sequence>
<keyword evidence="3" id="KW-0210">Decarboxylase</keyword>
<dbReference type="GO" id="GO:0005829">
    <property type="term" value="C:cytosol"/>
    <property type="evidence" value="ECO:0007669"/>
    <property type="project" value="TreeGrafter"/>
</dbReference>
<evidence type="ECO:0000256" key="8">
    <source>
        <dbReference type="ARBA" id="ARBA00023239"/>
    </source>
</evidence>
<keyword evidence="2" id="KW-0949">S-adenosyl-L-methionine</keyword>
<name>X1A642_9ZZZZ</name>
<dbReference type="EMBL" id="BART01006553">
    <property type="protein sequence ID" value="GAG65637.1"/>
    <property type="molecule type" value="Genomic_DNA"/>
</dbReference>
<evidence type="ECO:0000256" key="1">
    <source>
        <dbReference type="ARBA" id="ARBA00001928"/>
    </source>
</evidence>
<evidence type="ECO:0000313" key="11">
    <source>
        <dbReference type="EMBL" id="GAG65637.1"/>
    </source>
</evidence>
<dbReference type="NCBIfam" id="TIGR03330">
    <property type="entry name" value="SAM_DCase_Bsu"/>
    <property type="match status" value="1"/>
</dbReference>
<accession>X1A642</accession>
<gene>
    <name evidence="11" type="ORF">S01H4_14948</name>
</gene>
<dbReference type="InterPro" id="IPR016067">
    <property type="entry name" value="S-AdoMet_deCO2ase_core"/>
</dbReference>
<proteinExistence type="predicted"/>
<evidence type="ECO:0008006" key="12">
    <source>
        <dbReference type="Google" id="ProtNLM"/>
    </source>
</evidence>
<dbReference type="GO" id="GO:0008295">
    <property type="term" value="P:spermidine biosynthetic process"/>
    <property type="evidence" value="ECO:0007669"/>
    <property type="project" value="UniProtKB-KW"/>
</dbReference>
<evidence type="ECO:0000256" key="4">
    <source>
        <dbReference type="ARBA" id="ARBA00022813"/>
    </source>
</evidence>
<comment type="cofactor">
    <cofactor evidence="1">
        <name>pyruvate</name>
        <dbReference type="ChEBI" id="CHEBI:15361"/>
    </cofactor>
</comment>
<keyword evidence="5" id="KW-0745">Spermidine biosynthesis</keyword>
<evidence type="ECO:0000256" key="9">
    <source>
        <dbReference type="ARBA" id="ARBA00023270"/>
    </source>
</evidence>
<dbReference type="PANTHER" id="PTHR33866">
    <property type="entry name" value="S-ADENOSYLMETHIONINE DECARBOXYLASE PROENZYME"/>
    <property type="match status" value="1"/>
</dbReference>
<feature type="non-terminal residue" evidence="11">
    <location>
        <position position="1"/>
    </location>
</feature>
<dbReference type="InterPro" id="IPR017716">
    <property type="entry name" value="S-AdoMet_deCOase_pro-enz"/>
</dbReference>
<keyword evidence="9" id="KW-0704">Schiff base</keyword>
<organism evidence="11">
    <name type="scientific">marine sediment metagenome</name>
    <dbReference type="NCBI Taxonomy" id="412755"/>
    <lineage>
        <taxon>unclassified sequences</taxon>
        <taxon>metagenomes</taxon>
        <taxon>ecological metagenomes</taxon>
    </lineage>
</organism>
<keyword evidence="10" id="KW-0670">Pyruvate</keyword>
<evidence type="ECO:0000256" key="6">
    <source>
        <dbReference type="ARBA" id="ARBA00023115"/>
    </source>
</evidence>
<keyword evidence="7" id="KW-0865">Zymogen</keyword>
<evidence type="ECO:0000256" key="7">
    <source>
        <dbReference type="ARBA" id="ARBA00023145"/>
    </source>
</evidence>
<dbReference type="InterPro" id="IPR042284">
    <property type="entry name" value="AdoMetDC_N"/>
</dbReference>
<dbReference type="InterPro" id="IPR003826">
    <property type="entry name" value="AdoMetDC_fam_prok"/>
</dbReference>
<dbReference type="AlphaFoldDB" id="X1A642"/>
<keyword evidence="4" id="KW-0068">Autocatalytic cleavage</keyword>